<feature type="compositionally biased region" description="Basic and acidic residues" evidence="1">
    <location>
        <begin position="109"/>
        <end position="118"/>
    </location>
</feature>
<evidence type="ECO:0000313" key="2">
    <source>
        <dbReference type="EMBL" id="CAD9177057.1"/>
    </source>
</evidence>
<organism evidence="3">
    <name type="scientific">Alexandrium catenella</name>
    <name type="common">Red tide dinoflagellate</name>
    <name type="synonym">Gonyaulax catenella</name>
    <dbReference type="NCBI Taxonomy" id="2925"/>
    <lineage>
        <taxon>Eukaryota</taxon>
        <taxon>Sar</taxon>
        <taxon>Alveolata</taxon>
        <taxon>Dinophyceae</taxon>
        <taxon>Gonyaulacales</taxon>
        <taxon>Pyrocystaceae</taxon>
        <taxon>Alexandrium</taxon>
    </lineage>
</organism>
<accession>A0A6T9TDF0</accession>
<sequence length="138" mass="14334">MTLWPIMSLHSRGLLFSTRISREGGLGLGVVDTAQSGRQMSTTRAGLEGRQLGQLLQAGQRVTKPVIGLGAPSLSPVDGTVKLPSRALKRGTSTSGGPGNGSRSTPRKMACDSREKSTWSKSSVVIPSASPGNMVAMS</sequence>
<dbReference type="AlphaFoldDB" id="A0A6T9TDF0"/>
<evidence type="ECO:0000313" key="3">
    <source>
        <dbReference type="EMBL" id="CAD9177058.1"/>
    </source>
</evidence>
<name>A0A6T9TDF0_ALECA</name>
<evidence type="ECO:0000256" key="1">
    <source>
        <dbReference type="SAM" id="MobiDB-lite"/>
    </source>
</evidence>
<proteinExistence type="predicted"/>
<dbReference type="EMBL" id="HBGE01090333">
    <property type="protein sequence ID" value="CAD9177057.1"/>
    <property type="molecule type" value="Transcribed_RNA"/>
</dbReference>
<reference evidence="3" key="1">
    <citation type="submission" date="2021-01" db="EMBL/GenBank/DDBJ databases">
        <authorList>
            <person name="Corre E."/>
            <person name="Pelletier E."/>
            <person name="Niang G."/>
            <person name="Scheremetjew M."/>
            <person name="Finn R."/>
            <person name="Kale V."/>
            <person name="Holt S."/>
            <person name="Cochrane G."/>
            <person name="Meng A."/>
            <person name="Brown T."/>
            <person name="Cohen L."/>
        </authorList>
    </citation>
    <scope>NUCLEOTIDE SEQUENCE</scope>
    <source>
        <strain evidence="3">OF101</strain>
    </source>
</reference>
<protein>
    <submittedName>
        <fullName evidence="3">Uncharacterized protein</fullName>
    </submittedName>
</protein>
<gene>
    <name evidence="2" type="ORF">ACAT0790_LOCUS53826</name>
    <name evidence="3" type="ORF">ACAT0790_LOCUS53827</name>
</gene>
<dbReference type="EMBL" id="HBGE01090334">
    <property type="protein sequence ID" value="CAD9177058.1"/>
    <property type="molecule type" value="Transcribed_RNA"/>
</dbReference>
<feature type="region of interest" description="Disordered" evidence="1">
    <location>
        <begin position="71"/>
        <end position="138"/>
    </location>
</feature>